<keyword evidence="11" id="KW-1185">Reference proteome</keyword>
<dbReference type="Proteomes" id="UP000193450">
    <property type="component" value="Chromosome"/>
</dbReference>
<dbReference type="InterPro" id="IPR005467">
    <property type="entry name" value="His_kinase_dom"/>
</dbReference>
<evidence type="ECO:0000256" key="6">
    <source>
        <dbReference type="SAM" id="Coils"/>
    </source>
</evidence>
<dbReference type="Gene3D" id="2.60.40.2380">
    <property type="match status" value="1"/>
</dbReference>
<evidence type="ECO:0000256" key="3">
    <source>
        <dbReference type="ARBA" id="ARBA00022553"/>
    </source>
</evidence>
<gene>
    <name evidence="10" type="ORF">BST96_01870</name>
</gene>
<comment type="catalytic activity">
    <reaction evidence="1">
        <text>ATP + protein L-histidine = ADP + protein N-phospho-L-histidine.</text>
        <dbReference type="EC" id="2.7.13.3"/>
    </reaction>
</comment>
<feature type="transmembrane region" description="Helical" evidence="7">
    <location>
        <begin position="222"/>
        <end position="241"/>
    </location>
</feature>
<dbReference type="CDD" id="cd16922">
    <property type="entry name" value="HATPase_EvgS-ArcB-TorS-like"/>
    <property type="match status" value="1"/>
</dbReference>
<organism evidence="10 11">
    <name type="scientific">Oceanicoccus sagamiensis</name>
    <dbReference type="NCBI Taxonomy" id="716816"/>
    <lineage>
        <taxon>Bacteria</taxon>
        <taxon>Pseudomonadati</taxon>
        <taxon>Pseudomonadota</taxon>
        <taxon>Gammaproteobacteria</taxon>
        <taxon>Cellvibrionales</taxon>
        <taxon>Spongiibacteraceae</taxon>
        <taxon>Oceanicoccus</taxon>
    </lineage>
</organism>
<dbReference type="FunFam" id="3.30.565.10:FF:000010">
    <property type="entry name" value="Sensor histidine kinase RcsC"/>
    <property type="match status" value="1"/>
</dbReference>
<keyword evidence="4" id="KW-0902">Two-component regulatory system</keyword>
<feature type="transmembrane region" description="Helical" evidence="7">
    <location>
        <begin position="399"/>
        <end position="420"/>
    </location>
</feature>
<dbReference type="Gene3D" id="3.30.565.10">
    <property type="entry name" value="Histidine kinase-like ATPase, C-terminal domain"/>
    <property type="match status" value="1"/>
</dbReference>
<dbReference type="Gene3D" id="3.40.50.2300">
    <property type="match status" value="1"/>
</dbReference>
<dbReference type="Pfam" id="PF00512">
    <property type="entry name" value="HisKA"/>
    <property type="match status" value="1"/>
</dbReference>
<dbReference type="AlphaFoldDB" id="A0A1X9N6V0"/>
<reference evidence="10 11" key="1">
    <citation type="submission" date="2016-11" db="EMBL/GenBank/DDBJ databases">
        <title>Trade-off between light-utilization and light-protection in marine flavobacteria.</title>
        <authorList>
            <person name="Kumagai Y."/>
        </authorList>
    </citation>
    <scope>NUCLEOTIDE SEQUENCE [LARGE SCALE GENOMIC DNA]</scope>
    <source>
        <strain evidence="10 11">NBRC 107125</strain>
    </source>
</reference>
<dbReference type="PRINTS" id="PR00344">
    <property type="entry name" value="BCTRLSENSOR"/>
</dbReference>
<evidence type="ECO:0000313" key="11">
    <source>
        <dbReference type="Proteomes" id="UP000193450"/>
    </source>
</evidence>
<dbReference type="GO" id="GO:0000155">
    <property type="term" value="F:phosphorelay sensor kinase activity"/>
    <property type="evidence" value="ECO:0007669"/>
    <property type="project" value="InterPro"/>
</dbReference>
<dbReference type="Pfam" id="PF07695">
    <property type="entry name" value="7TMR-DISM_7TM"/>
    <property type="match status" value="1"/>
</dbReference>
<feature type="transmembrane region" description="Helical" evidence="7">
    <location>
        <begin position="340"/>
        <end position="359"/>
    </location>
</feature>
<evidence type="ECO:0000259" key="8">
    <source>
        <dbReference type="PROSITE" id="PS50109"/>
    </source>
</evidence>
<dbReference type="InterPro" id="IPR011006">
    <property type="entry name" value="CheY-like_superfamily"/>
</dbReference>
<dbReference type="CDD" id="cd00082">
    <property type="entry name" value="HisKA"/>
    <property type="match status" value="1"/>
</dbReference>
<dbReference type="InterPro" id="IPR036890">
    <property type="entry name" value="HATPase_C_sf"/>
</dbReference>
<accession>A0A1X9N6V0</accession>
<evidence type="ECO:0000256" key="1">
    <source>
        <dbReference type="ARBA" id="ARBA00000085"/>
    </source>
</evidence>
<feature type="transmembrane region" description="Helical" evidence="7">
    <location>
        <begin position="371"/>
        <end position="393"/>
    </location>
</feature>
<dbReference type="EMBL" id="CP019343">
    <property type="protein sequence ID" value="ARN72961.1"/>
    <property type="molecule type" value="Genomic_DNA"/>
</dbReference>
<feature type="transmembrane region" description="Helical" evidence="7">
    <location>
        <begin position="280"/>
        <end position="304"/>
    </location>
</feature>
<dbReference type="CDD" id="cd17546">
    <property type="entry name" value="REC_hyHK_CKI1_RcsC-like"/>
    <property type="match status" value="1"/>
</dbReference>
<dbReference type="InterPro" id="IPR004358">
    <property type="entry name" value="Sig_transdc_His_kin-like_C"/>
</dbReference>
<dbReference type="Gene3D" id="1.10.287.130">
    <property type="match status" value="1"/>
</dbReference>
<feature type="transmembrane region" description="Helical" evidence="7">
    <location>
        <begin position="248"/>
        <end position="274"/>
    </location>
</feature>
<feature type="modified residue" description="4-aspartylphosphate" evidence="5">
    <location>
        <position position="761"/>
    </location>
</feature>
<dbReference type="InterPro" id="IPR001789">
    <property type="entry name" value="Sig_transdc_resp-reg_receiver"/>
</dbReference>
<feature type="domain" description="Histidine kinase" evidence="8">
    <location>
        <begin position="468"/>
        <end position="690"/>
    </location>
</feature>
<dbReference type="InterPro" id="IPR003594">
    <property type="entry name" value="HATPase_dom"/>
</dbReference>
<dbReference type="RefSeq" id="WP_085757055.1">
    <property type="nucleotide sequence ID" value="NZ_CP019343.1"/>
</dbReference>
<dbReference type="SUPFAM" id="SSF47384">
    <property type="entry name" value="Homodimeric domain of signal transducing histidine kinase"/>
    <property type="match status" value="1"/>
</dbReference>
<dbReference type="SMART" id="SM00387">
    <property type="entry name" value="HATPase_c"/>
    <property type="match status" value="1"/>
</dbReference>
<dbReference type="InterPro" id="IPR036097">
    <property type="entry name" value="HisK_dim/P_sf"/>
</dbReference>
<proteinExistence type="predicted"/>
<dbReference type="PANTHER" id="PTHR45339:SF1">
    <property type="entry name" value="HYBRID SIGNAL TRANSDUCTION HISTIDINE KINASE J"/>
    <property type="match status" value="1"/>
</dbReference>
<keyword evidence="6" id="KW-0175">Coiled coil</keyword>
<dbReference type="SMART" id="SM00448">
    <property type="entry name" value="REC"/>
    <property type="match status" value="1"/>
</dbReference>
<keyword evidence="7" id="KW-0472">Membrane</keyword>
<dbReference type="InterPro" id="IPR011622">
    <property type="entry name" value="7TMR_DISM_rcpt_extracell_dom2"/>
</dbReference>
<dbReference type="SUPFAM" id="SSF55874">
    <property type="entry name" value="ATPase domain of HSP90 chaperone/DNA topoisomerase II/histidine kinase"/>
    <property type="match status" value="1"/>
</dbReference>
<dbReference type="STRING" id="716816.BST96_01870"/>
<sequence length="837" mass="93511">MPRLLKHASNNHTAAPSVGIGAALARLLSLPYLLLALIFSSPYSLANTASALSTNDYIKLEQQLHSLDLTTSLLWLEDRTHSLNINKVLQPGQRQYFQSNTAPVFNQGYTDSSIWFYLPLEQLGNFSDRHWVIEIGYPQLDLIDFYIRRPSGEIRHIKMGDSLPYAARDFASESYLIPINFGADKTLEIFFKVKTSSALQLPISINSAKYMMEKQSQHHTIYGVYFGIMGVMILYNLFIYFSFREVSYLYFISYVATLALMQASISGHAFTYLWPASTQWVNIATPFFISLASLLSLQFTRTFLPLKQFAYKLDQLIKNLCYLSMALAVASLILPTAMVVQLGVVLMLISCAITIYAGINSLSNHFQAARFFVAGWLFMLPGVFIHSLASINLMPSNFFTMYAGQIGALIEISLLSLALADRMNIQRKDNLESAETTQQQLEKINQELNQALDNLEQNNRLKDQFLGTMSHELRTPMNGVEGSLKLLSTDNLTDKQRNYLDTAKLSAKEMTSVIDSLLCFSEMQSGELACNREAFEFRTLLNPQALEFRHQCQQKNLDFNWHIDKSVPMIINGDSHQILLVLQQLIDNAIKFTQQGQIAVNISTGWDEQSQQQMLSFSVIDSGSGIPPEQLSTIFTPFQQGDGSASRSHSGLGIGLAICQQIAAMMGGRLKVDSAIGRGTEFTFTIPLSTDGECKAVAKTLNKEATSYLPKTILIAEDNPVNQMVLKGMLQSLNCLILTASNGEEVSKLLNEQPVDLIMMDCQMPVMDGFEATRKIRNSQAAYSNIPIIAVTANAMSGDSVRCINAGMNDYIKKPIKQDVVERKVKRWLQNSKLMAS</sequence>
<feature type="coiled-coil region" evidence="6">
    <location>
        <begin position="427"/>
        <end position="461"/>
    </location>
</feature>
<dbReference type="PANTHER" id="PTHR45339">
    <property type="entry name" value="HYBRID SIGNAL TRANSDUCTION HISTIDINE KINASE J"/>
    <property type="match status" value="1"/>
</dbReference>
<dbReference type="PROSITE" id="PS50109">
    <property type="entry name" value="HIS_KIN"/>
    <property type="match status" value="1"/>
</dbReference>
<evidence type="ECO:0000313" key="10">
    <source>
        <dbReference type="EMBL" id="ARN72961.1"/>
    </source>
</evidence>
<dbReference type="PROSITE" id="PS50110">
    <property type="entry name" value="RESPONSE_REGULATORY"/>
    <property type="match status" value="1"/>
</dbReference>
<name>A0A1X9N6V0_9GAMM</name>
<evidence type="ECO:0000256" key="5">
    <source>
        <dbReference type="PROSITE-ProRule" id="PRU00169"/>
    </source>
</evidence>
<dbReference type="Pfam" id="PF00072">
    <property type="entry name" value="Response_reg"/>
    <property type="match status" value="1"/>
</dbReference>
<evidence type="ECO:0000256" key="4">
    <source>
        <dbReference type="ARBA" id="ARBA00023012"/>
    </source>
</evidence>
<keyword evidence="7" id="KW-1133">Transmembrane helix</keyword>
<protein>
    <recommendedName>
        <fullName evidence="2">histidine kinase</fullName>
        <ecNumber evidence="2">2.7.13.3</ecNumber>
    </recommendedName>
</protein>
<dbReference type="InterPro" id="IPR011623">
    <property type="entry name" value="7TMR_DISM_rcpt_extracell_dom1"/>
</dbReference>
<evidence type="ECO:0000259" key="9">
    <source>
        <dbReference type="PROSITE" id="PS50110"/>
    </source>
</evidence>
<keyword evidence="3 5" id="KW-0597">Phosphoprotein</keyword>
<evidence type="ECO:0000256" key="7">
    <source>
        <dbReference type="SAM" id="Phobius"/>
    </source>
</evidence>
<dbReference type="InterPro" id="IPR003661">
    <property type="entry name" value="HisK_dim/P_dom"/>
</dbReference>
<keyword evidence="7" id="KW-0812">Transmembrane</keyword>
<evidence type="ECO:0000256" key="2">
    <source>
        <dbReference type="ARBA" id="ARBA00012438"/>
    </source>
</evidence>
<dbReference type="OrthoDB" id="9797243at2"/>
<dbReference type="Pfam" id="PF02518">
    <property type="entry name" value="HATPase_c"/>
    <property type="match status" value="1"/>
</dbReference>
<dbReference type="EC" id="2.7.13.3" evidence="2"/>
<dbReference type="SUPFAM" id="SSF52172">
    <property type="entry name" value="CheY-like"/>
    <property type="match status" value="1"/>
</dbReference>
<feature type="domain" description="Response regulatory" evidence="9">
    <location>
        <begin position="712"/>
        <end position="829"/>
    </location>
</feature>
<dbReference type="SMART" id="SM00388">
    <property type="entry name" value="HisKA"/>
    <property type="match status" value="1"/>
</dbReference>
<feature type="transmembrane region" description="Helical" evidence="7">
    <location>
        <begin position="316"/>
        <end position="334"/>
    </location>
</feature>
<dbReference type="Pfam" id="PF07696">
    <property type="entry name" value="7TMR-DISMED2"/>
    <property type="match status" value="1"/>
</dbReference>
<dbReference type="KEGG" id="osg:BST96_01870"/>